<evidence type="ECO:0000313" key="2">
    <source>
        <dbReference type="Proteomes" id="UP000024635"/>
    </source>
</evidence>
<dbReference type="EMBL" id="JARK01001500">
    <property type="protein sequence ID" value="EYB95090.1"/>
    <property type="molecule type" value="Genomic_DNA"/>
</dbReference>
<accession>A0A016SX96</accession>
<protein>
    <submittedName>
        <fullName evidence="1">Uncharacterized protein</fullName>
    </submittedName>
</protein>
<sequence>MLANARPAQASLHAQILSGKSRTVDQSGLSGLVQCPHLATLDSAPFGSVTLERSQIKNHKYLLKSSIFIRQKKITT</sequence>
<gene>
    <name evidence="1" type="primary">Acey_s0164.g3560</name>
    <name evidence="1" type="ORF">Y032_0164g3560</name>
</gene>
<organism evidence="1 2">
    <name type="scientific">Ancylostoma ceylanicum</name>
    <dbReference type="NCBI Taxonomy" id="53326"/>
    <lineage>
        <taxon>Eukaryota</taxon>
        <taxon>Metazoa</taxon>
        <taxon>Ecdysozoa</taxon>
        <taxon>Nematoda</taxon>
        <taxon>Chromadorea</taxon>
        <taxon>Rhabditida</taxon>
        <taxon>Rhabditina</taxon>
        <taxon>Rhabditomorpha</taxon>
        <taxon>Strongyloidea</taxon>
        <taxon>Ancylostomatidae</taxon>
        <taxon>Ancylostomatinae</taxon>
        <taxon>Ancylostoma</taxon>
    </lineage>
</organism>
<proteinExistence type="predicted"/>
<comment type="caution">
    <text evidence="1">The sequence shown here is derived from an EMBL/GenBank/DDBJ whole genome shotgun (WGS) entry which is preliminary data.</text>
</comment>
<dbReference type="AlphaFoldDB" id="A0A016SX96"/>
<keyword evidence="2" id="KW-1185">Reference proteome</keyword>
<evidence type="ECO:0000313" key="1">
    <source>
        <dbReference type="EMBL" id="EYB95090.1"/>
    </source>
</evidence>
<reference evidence="2" key="1">
    <citation type="journal article" date="2015" name="Nat. Genet.">
        <title>The genome and transcriptome of the zoonotic hookworm Ancylostoma ceylanicum identify infection-specific gene families.</title>
        <authorList>
            <person name="Schwarz E.M."/>
            <person name="Hu Y."/>
            <person name="Antoshechkin I."/>
            <person name="Miller M.M."/>
            <person name="Sternberg P.W."/>
            <person name="Aroian R.V."/>
        </authorList>
    </citation>
    <scope>NUCLEOTIDE SEQUENCE</scope>
    <source>
        <strain evidence="2">HY135</strain>
    </source>
</reference>
<dbReference type="Proteomes" id="UP000024635">
    <property type="component" value="Unassembled WGS sequence"/>
</dbReference>
<name>A0A016SX96_9BILA</name>